<dbReference type="EMBL" id="DXFP01000050">
    <property type="protein sequence ID" value="HIX02165.1"/>
    <property type="molecule type" value="Genomic_DNA"/>
</dbReference>
<gene>
    <name evidence="2" type="ORF">H9861_05355</name>
</gene>
<dbReference type="InterPro" id="IPR012507">
    <property type="entry name" value="YibE_F"/>
</dbReference>
<feature type="transmembrane region" description="Helical" evidence="1">
    <location>
        <begin position="289"/>
        <end position="317"/>
    </location>
</feature>
<dbReference type="PANTHER" id="PTHR41771">
    <property type="entry name" value="MEMBRANE PROTEIN-RELATED"/>
    <property type="match status" value="1"/>
</dbReference>
<evidence type="ECO:0000313" key="2">
    <source>
        <dbReference type="EMBL" id="HIX02165.1"/>
    </source>
</evidence>
<dbReference type="Pfam" id="PF07907">
    <property type="entry name" value="YibE_F"/>
    <property type="match status" value="1"/>
</dbReference>
<feature type="transmembrane region" description="Helical" evidence="1">
    <location>
        <begin position="243"/>
        <end position="268"/>
    </location>
</feature>
<feature type="transmembrane region" description="Helical" evidence="1">
    <location>
        <begin position="122"/>
        <end position="139"/>
    </location>
</feature>
<feature type="transmembrane region" description="Helical" evidence="1">
    <location>
        <begin position="171"/>
        <end position="192"/>
    </location>
</feature>
<accession>A0A9D1UX96</accession>
<organism evidence="2 3">
    <name type="scientific">Candidatus Ligilactobacillus excrementigallinarum</name>
    <dbReference type="NCBI Taxonomy" id="2838641"/>
    <lineage>
        <taxon>Bacteria</taxon>
        <taxon>Bacillati</taxon>
        <taxon>Bacillota</taxon>
        <taxon>Bacilli</taxon>
        <taxon>Lactobacillales</taxon>
        <taxon>Lactobacillaceae</taxon>
        <taxon>Ligilactobacillus</taxon>
    </lineage>
</organism>
<feature type="transmembrane region" description="Helical" evidence="1">
    <location>
        <begin position="199"/>
        <end position="223"/>
    </location>
</feature>
<keyword evidence="1" id="KW-1133">Transmembrane helix</keyword>
<evidence type="ECO:0000313" key="3">
    <source>
        <dbReference type="Proteomes" id="UP000823963"/>
    </source>
</evidence>
<feature type="transmembrane region" description="Helical" evidence="1">
    <location>
        <begin position="7"/>
        <end position="24"/>
    </location>
</feature>
<sequence length="370" mass="41254">MQRKKTIITAILIALSGVFLYFFTSHDAFLYHQDVARVVKVKNAAPVATEDSYQNKDQTTQQTLTLKLINGKYKGKILTVENQFSKSGAYDQQYHEGQQIFLNLHHSGKKLTAGISHYKRDTYLVMLIWLVVVLLYLFMHTKGLRAMLSVAMNFVIFLIFVQMDVHFDFTNFFWLFAFSALLFTGLSLVLVIGWNKQCAVSFASIVFGTSVALAIGIGILYLTGNNGIHYEALDFATQEPEQLFLSATVIGLLGAVMDASTDIVSTLFEMKRKQPEISAKQLYRSGQEVGHAIMGPLINVLLMIFFAETFAIAVLYFRTGNTYAYTFEWSMALGVAQALISGIGITLVIPSASFLCSRILGRSDSQCPQS</sequence>
<keyword evidence="1" id="KW-0812">Transmembrane</keyword>
<dbReference type="AlphaFoldDB" id="A0A9D1UX96"/>
<protein>
    <submittedName>
        <fullName evidence="2">YibE/F family protein</fullName>
    </submittedName>
</protein>
<evidence type="ECO:0000256" key="1">
    <source>
        <dbReference type="SAM" id="Phobius"/>
    </source>
</evidence>
<reference evidence="2" key="1">
    <citation type="journal article" date="2021" name="PeerJ">
        <title>Extensive microbial diversity within the chicken gut microbiome revealed by metagenomics and culture.</title>
        <authorList>
            <person name="Gilroy R."/>
            <person name="Ravi A."/>
            <person name="Getino M."/>
            <person name="Pursley I."/>
            <person name="Horton D.L."/>
            <person name="Alikhan N.F."/>
            <person name="Baker D."/>
            <person name="Gharbi K."/>
            <person name="Hall N."/>
            <person name="Watson M."/>
            <person name="Adriaenssens E.M."/>
            <person name="Foster-Nyarko E."/>
            <person name="Jarju S."/>
            <person name="Secka A."/>
            <person name="Antonio M."/>
            <person name="Oren A."/>
            <person name="Chaudhuri R.R."/>
            <person name="La Ragione R."/>
            <person name="Hildebrand F."/>
            <person name="Pallen M.J."/>
        </authorList>
    </citation>
    <scope>NUCLEOTIDE SEQUENCE</scope>
    <source>
        <strain evidence="2">6627</strain>
    </source>
</reference>
<reference evidence="2" key="2">
    <citation type="submission" date="2021-04" db="EMBL/GenBank/DDBJ databases">
        <authorList>
            <person name="Gilroy R."/>
        </authorList>
    </citation>
    <scope>NUCLEOTIDE SEQUENCE</scope>
    <source>
        <strain evidence="2">6627</strain>
    </source>
</reference>
<proteinExistence type="predicted"/>
<feature type="transmembrane region" description="Helical" evidence="1">
    <location>
        <begin position="329"/>
        <end position="356"/>
    </location>
</feature>
<feature type="transmembrane region" description="Helical" evidence="1">
    <location>
        <begin position="146"/>
        <end position="165"/>
    </location>
</feature>
<dbReference type="Proteomes" id="UP000823963">
    <property type="component" value="Unassembled WGS sequence"/>
</dbReference>
<name>A0A9D1UX96_9LACO</name>
<keyword evidence="1" id="KW-0472">Membrane</keyword>
<dbReference type="PANTHER" id="PTHR41771:SF1">
    <property type="entry name" value="MEMBRANE PROTEIN"/>
    <property type="match status" value="1"/>
</dbReference>
<comment type="caution">
    <text evidence="2">The sequence shown here is derived from an EMBL/GenBank/DDBJ whole genome shotgun (WGS) entry which is preliminary data.</text>
</comment>